<dbReference type="Pfam" id="PF04841">
    <property type="entry name" value="Vps16_N"/>
    <property type="match status" value="1"/>
</dbReference>
<dbReference type="InterPro" id="IPR036322">
    <property type="entry name" value="WD40_repeat_dom_sf"/>
</dbReference>
<evidence type="ECO:0000256" key="1">
    <source>
        <dbReference type="ARBA" id="ARBA00009250"/>
    </source>
</evidence>
<comment type="similarity">
    <text evidence="1 2">Belongs to the VPS16 family.</text>
</comment>
<dbReference type="InterPro" id="IPR006926">
    <property type="entry name" value="Vps16_N"/>
</dbReference>
<evidence type="ECO:0000259" key="3">
    <source>
        <dbReference type="Pfam" id="PF04840"/>
    </source>
</evidence>
<proteinExistence type="inferred from homology"/>
<dbReference type="InterPro" id="IPR038132">
    <property type="entry name" value="Vps16_C_sf"/>
</dbReference>
<organism evidence="5 6">
    <name type="scientific">Anaeramoeba flamelloides</name>
    <dbReference type="NCBI Taxonomy" id="1746091"/>
    <lineage>
        <taxon>Eukaryota</taxon>
        <taxon>Metamonada</taxon>
        <taxon>Anaeramoebidae</taxon>
        <taxon>Anaeramoeba</taxon>
    </lineage>
</organism>
<evidence type="ECO:0000259" key="4">
    <source>
        <dbReference type="Pfam" id="PF04841"/>
    </source>
</evidence>
<dbReference type="Proteomes" id="UP001150062">
    <property type="component" value="Unassembled WGS sequence"/>
</dbReference>
<dbReference type="PIRSF" id="PIRSF007949">
    <property type="entry name" value="VPS16"/>
    <property type="match status" value="1"/>
</dbReference>
<keyword evidence="6" id="KW-1185">Reference proteome</keyword>
<dbReference type="InterPro" id="IPR016534">
    <property type="entry name" value="VPS16"/>
</dbReference>
<gene>
    <name evidence="5" type="ORF">M0813_14579</name>
</gene>
<dbReference type="EMBL" id="JAOAOG010000050">
    <property type="protein sequence ID" value="KAJ6252031.1"/>
    <property type="molecule type" value="Genomic_DNA"/>
</dbReference>
<accession>A0ABQ8Z560</accession>
<comment type="caution">
    <text evidence="5">The sequence shown here is derived from an EMBL/GenBank/DDBJ whole genome shotgun (WGS) entry which is preliminary data.</text>
</comment>
<protein>
    <submittedName>
        <fullName evidence="5">Vacuolar protein sorting vps16</fullName>
    </submittedName>
</protein>
<feature type="domain" description="Vps16 N-terminal" evidence="4">
    <location>
        <begin position="22"/>
        <end position="419"/>
    </location>
</feature>
<evidence type="ECO:0000256" key="2">
    <source>
        <dbReference type="PIRNR" id="PIRNR007949"/>
    </source>
</evidence>
<sequence length="779" mass="90213">MEDFQQILFSVPYINSHTFDRDVAYFVHDLYEMEWTRFDIDLSNLICVGSRYGGALALTKDPQKEVNNASYWQDSIIRIFSNSGAPLGNIQPSQENSVLGFGWTDDERIVLLLSDGEIQQYTALGELILTSPADPTVKKEKIYDYKIWGSGVIVLTKKNSLFHIPQFENQNIERIEVPKQVQLVTALAVIEERFTYAYEPIIILATSDQKMYIFYDGECIVKDVGEVVEQIIISPSGKFIAYYTSKKKLNVITNNFEKSLVSITLNSNERPSQIEWCSNDSVLLYMKGMGELIMVGPVNDPLRFPYESIYILSEIDGIRIISNKKCQFLSKIQKSTMNIFRLTSSHASSNLYQANESYKEQNSNIHDTLINLESDLNEAIAECLDAVKYEFNLEIQKNLIESVNLGKNYSNTFNNEKFLQVCKNLRVLNALRKSEYGIPLTYKQLEELEIDLIIERLINRKLFFLANEICQYLGIVKERILLKWACEKLKSNEESKRKIESIRNKIGKNNSISYATIATFAWQTNQKKLALQLLQYENKPHLKISLLLEMDELHIALEQAIKSGDVSSIYLVLFYVLTENSDKEDKSNEGNLKLIELVKDKPIAILLLKKYCSLYNPELFISILQKLELNTEHALHLFNNGLQITDINERKQILKNSLQQLAKSKNKFIRNQIEYNNLLLDYQQEYEKKINDNFVALTVNETLKKLILHNEFSKANTFKNKFNISKEKFNYLSIGILQKNKKWDELETFAKKYKSPQTFSLLKHIFTENGMTDRARKYD</sequence>
<dbReference type="SUPFAM" id="SSF50978">
    <property type="entry name" value="WD40 repeat-like"/>
    <property type="match status" value="1"/>
</dbReference>
<dbReference type="PANTHER" id="PTHR12811:SF0">
    <property type="entry name" value="VACUOLAR PROTEIN SORTING-ASSOCIATED PROTEIN 16 HOMOLOG"/>
    <property type="match status" value="1"/>
</dbReference>
<name>A0ABQ8Z560_9EUKA</name>
<evidence type="ECO:0000313" key="6">
    <source>
        <dbReference type="Proteomes" id="UP001150062"/>
    </source>
</evidence>
<dbReference type="Pfam" id="PF04840">
    <property type="entry name" value="Vps16_C"/>
    <property type="match status" value="1"/>
</dbReference>
<evidence type="ECO:0000313" key="5">
    <source>
        <dbReference type="EMBL" id="KAJ6252031.1"/>
    </source>
</evidence>
<dbReference type="Gene3D" id="1.10.150.780">
    <property type="entry name" value="Vps16, C-terminal region"/>
    <property type="match status" value="1"/>
</dbReference>
<reference evidence="5" key="1">
    <citation type="submission" date="2022-08" db="EMBL/GenBank/DDBJ databases">
        <title>Novel sulfate-reducing endosymbionts in the free-living metamonad Anaeramoeba.</title>
        <authorList>
            <person name="Jerlstrom-Hultqvist J."/>
            <person name="Cepicka I."/>
            <person name="Gallot-Lavallee L."/>
            <person name="Salas-Leiva D."/>
            <person name="Curtis B.A."/>
            <person name="Zahonova K."/>
            <person name="Pipaliya S."/>
            <person name="Dacks J."/>
            <person name="Roger A.J."/>
        </authorList>
    </citation>
    <scope>NUCLEOTIDE SEQUENCE</scope>
    <source>
        <strain evidence="5">Schooner1</strain>
    </source>
</reference>
<dbReference type="PANTHER" id="PTHR12811">
    <property type="entry name" value="VACUOLAR PROTEIN SORTING VPS16"/>
    <property type="match status" value="1"/>
</dbReference>
<dbReference type="InterPro" id="IPR006925">
    <property type="entry name" value="Vps16_C"/>
</dbReference>
<feature type="domain" description="Vps16 C-terminal" evidence="3">
    <location>
        <begin position="512"/>
        <end position="778"/>
    </location>
</feature>